<dbReference type="RefSeq" id="WP_318350534.1">
    <property type="nucleotide sequence ID" value="NZ_AP018694.1"/>
</dbReference>
<dbReference type="Proteomes" id="UP001193389">
    <property type="component" value="Chromosome"/>
</dbReference>
<evidence type="ECO:0000256" key="2">
    <source>
        <dbReference type="ARBA" id="ARBA00009142"/>
    </source>
</evidence>
<keyword evidence="4 8" id="KW-1003">Cell membrane</keyword>
<dbReference type="InterPro" id="IPR052017">
    <property type="entry name" value="TSUP"/>
</dbReference>
<accession>A0A5K7S7X4</accession>
<evidence type="ECO:0000256" key="5">
    <source>
        <dbReference type="ARBA" id="ARBA00022692"/>
    </source>
</evidence>
<dbReference type="EMBL" id="AP018694">
    <property type="protein sequence ID" value="BBE17549.1"/>
    <property type="molecule type" value="Genomic_DNA"/>
</dbReference>
<keyword evidence="6 8" id="KW-1133">Transmembrane helix</keyword>
<organism evidence="9 10">
    <name type="scientific">Aquipluma nitroreducens</name>
    <dbReference type="NCBI Taxonomy" id="2010828"/>
    <lineage>
        <taxon>Bacteria</taxon>
        <taxon>Pseudomonadati</taxon>
        <taxon>Bacteroidota</taxon>
        <taxon>Bacteroidia</taxon>
        <taxon>Marinilabiliales</taxon>
        <taxon>Prolixibacteraceae</taxon>
        <taxon>Aquipluma</taxon>
    </lineage>
</organism>
<evidence type="ECO:0000313" key="10">
    <source>
        <dbReference type="Proteomes" id="UP001193389"/>
    </source>
</evidence>
<dbReference type="Pfam" id="PF01925">
    <property type="entry name" value="TauE"/>
    <property type="match status" value="1"/>
</dbReference>
<evidence type="ECO:0000256" key="8">
    <source>
        <dbReference type="RuleBase" id="RU363041"/>
    </source>
</evidence>
<feature type="transmembrane region" description="Helical" evidence="8">
    <location>
        <begin position="175"/>
        <end position="193"/>
    </location>
</feature>
<evidence type="ECO:0000256" key="4">
    <source>
        <dbReference type="ARBA" id="ARBA00022475"/>
    </source>
</evidence>
<sequence length="195" mass="21216">MWSQRKDFKSQYQRLLKLLPVAVFGGIVGGLLLLNTSESSFRSIIPYLILVATLLLAAQVKIKNWVVARIGHAHSEHRNPMLMLSLVLLAAVYGGYFGAGLGVILMAVLGYVTDDSMTRLNFLKQALAFAINLAAAIYFAFSGKVDWLIAFVMIFGSLSGGLIGGKLAGKIKPELLRWIVVSAGLIASVIFFLKK</sequence>
<feature type="transmembrane region" description="Helical" evidence="8">
    <location>
        <begin position="15"/>
        <end position="34"/>
    </location>
</feature>
<evidence type="ECO:0000256" key="7">
    <source>
        <dbReference type="ARBA" id="ARBA00023136"/>
    </source>
</evidence>
<keyword evidence="10" id="KW-1185">Reference proteome</keyword>
<name>A0A5K7S7X4_9BACT</name>
<dbReference type="PANTHER" id="PTHR30269:SF0">
    <property type="entry name" value="MEMBRANE TRANSPORTER PROTEIN YFCA-RELATED"/>
    <property type="match status" value="1"/>
</dbReference>
<keyword evidence="3" id="KW-0813">Transport</keyword>
<keyword evidence="7 8" id="KW-0472">Membrane</keyword>
<comment type="subcellular location">
    <subcellularLocation>
        <location evidence="1 8">Cell membrane</location>
        <topology evidence="1 8">Multi-pass membrane protein</topology>
    </subcellularLocation>
</comment>
<feature type="transmembrane region" description="Helical" evidence="8">
    <location>
        <begin position="81"/>
        <end position="110"/>
    </location>
</feature>
<dbReference type="GO" id="GO:0005886">
    <property type="term" value="C:plasma membrane"/>
    <property type="evidence" value="ECO:0007669"/>
    <property type="project" value="UniProtKB-SubCell"/>
</dbReference>
<dbReference type="InterPro" id="IPR002781">
    <property type="entry name" value="TM_pro_TauE-like"/>
</dbReference>
<gene>
    <name evidence="9" type="ORF">AQPE_1705</name>
</gene>
<evidence type="ECO:0000313" key="9">
    <source>
        <dbReference type="EMBL" id="BBE17549.1"/>
    </source>
</evidence>
<comment type="similarity">
    <text evidence="2 8">Belongs to the 4-toluene sulfonate uptake permease (TSUP) (TC 2.A.102) family.</text>
</comment>
<evidence type="ECO:0000256" key="3">
    <source>
        <dbReference type="ARBA" id="ARBA00022448"/>
    </source>
</evidence>
<dbReference type="AlphaFoldDB" id="A0A5K7S7X4"/>
<proteinExistence type="inferred from homology"/>
<feature type="transmembrane region" description="Helical" evidence="8">
    <location>
        <begin position="148"/>
        <end position="169"/>
    </location>
</feature>
<evidence type="ECO:0000256" key="1">
    <source>
        <dbReference type="ARBA" id="ARBA00004651"/>
    </source>
</evidence>
<protein>
    <recommendedName>
        <fullName evidence="8">Probable membrane transporter protein</fullName>
    </recommendedName>
</protein>
<dbReference type="PANTHER" id="PTHR30269">
    <property type="entry name" value="TRANSMEMBRANE PROTEIN YFCA"/>
    <property type="match status" value="1"/>
</dbReference>
<dbReference type="KEGG" id="anf:AQPE_1705"/>
<evidence type="ECO:0000256" key="6">
    <source>
        <dbReference type="ARBA" id="ARBA00022989"/>
    </source>
</evidence>
<feature type="transmembrane region" description="Helical" evidence="8">
    <location>
        <begin position="122"/>
        <end position="141"/>
    </location>
</feature>
<feature type="transmembrane region" description="Helical" evidence="8">
    <location>
        <begin position="40"/>
        <end position="60"/>
    </location>
</feature>
<keyword evidence="5 8" id="KW-0812">Transmembrane</keyword>
<reference evidence="9" key="1">
    <citation type="journal article" date="2020" name="Int. J. Syst. Evol. Microbiol.">
        <title>Aquipluma nitroreducens gen. nov. sp. nov., a novel facultatively anaerobic bacterium isolated from a freshwater lake.</title>
        <authorList>
            <person name="Watanabe M."/>
            <person name="Kojima H."/>
            <person name="Fukui M."/>
        </authorList>
    </citation>
    <scope>NUCLEOTIDE SEQUENCE</scope>
    <source>
        <strain evidence="9">MeG22</strain>
    </source>
</reference>